<accession>A0A5D4SZJ4</accession>
<evidence type="ECO:0000313" key="2">
    <source>
        <dbReference type="EMBL" id="TYS67444.1"/>
    </source>
</evidence>
<dbReference type="PANTHER" id="PTHR21310">
    <property type="entry name" value="AMINOGLYCOSIDE PHOSPHOTRANSFERASE-RELATED-RELATED"/>
    <property type="match status" value="1"/>
</dbReference>
<keyword evidence="2" id="KW-0808">Transferase</keyword>
<comment type="caution">
    <text evidence="2">The sequence shown here is derived from an EMBL/GenBank/DDBJ whole genome shotgun (WGS) entry which is preliminary data.</text>
</comment>
<dbReference type="Pfam" id="PF01636">
    <property type="entry name" value="APH"/>
    <property type="match status" value="1"/>
</dbReference>
<dbReference type="SUPFAM" id="SSF56112">
    <property type="entry name" value="Protein kinase-like (PK-like)"/>
    <property type="match status" value="1"/>
</dbReference>
<dbReference type="InterPro" id="IPR051678">
    <property type="entry name" value="AGP_Transferase"/>
</dbReference>
<gene>
    <name evidence="2" type="ORF">FZC76_12700</name>
</gene>
<dbReference type="AlphaFoldDB" id="A0A5D4SZJ4"/>
<reference evidence="2 3" key="1">
    <citation type="submission" date="2019-08" db="EMBL/GenBank/DDBJ databases">
        <title>Bacillus genomes from the desert of Cuatro Cienegas, Coahuila.</title>
        <authorList>
            <person name="Olmedo-Alvarez G."/>
        </authorList>
    </citation>
    <scope>NUCLEOTIDE SEQUENCE [LARGE SCALE GENOMIC DNA]</scope>
    <source>
        <strain evidence="2 3">CH28_1T</strain>
    </source>
</reference>
<dbReference type="Gene3D" id="3.90.1200.10">
    <property type="match status" value="1"/>
</dbReference>
<protein>
    <submittedName>
        <fullName evidence="2">Phosphotransferase</fullName>
    </submittedName>
</protein>
<dbReference type="STRING" id="79883.GCA_001636495_04026"/>
<dbReference type="OrthoDB" id="9800774at2"/>
<dbReference type="Proteomes" id="UP000322524">
    <property type="component" value="Unassembled WGS sequence"/>
</dbReference>
<dbReference type="GO" id="GO:0016740">
    <property type="term" value="F:transferase activity"/>
    <property type="evidence" value="ECO:0007669"/>
    <property type="project" value="UniProtKB-KW"/>
</dbReference>
<evidence type="ECO:0000313" key="3">
    <source>
        <dbReference type="Proteomes" id="UP000322524"/>
    </source>
</evidence>
<evidence type="ECO:0000259" key="1">
    <source>
        <dbReference type="Pfam" id="PF01636"/>
    </source>
</evidence>
<dbReference type="EMBL" id="VTEV01000005">
    <property type="protein sequence ID" value="TYS67444.1"/>
    <property type="molecule type" value="Genomic_DNA"/>
</dbReference>
<proteinExistence type="predicted"/>
<organism evidence="2 3">
    <name type="scientific">Sutcliffiella horikoshii</name>
    <dbReference type="NCBI Taxonomy" id="79883"/>
    <lineage>
        <taxon>Bacteria</taxon>
        <taxon>Bacillati</taxon>
        <taxon>Bacillota</taxon>
        <taxon>Bacilli</taxon>
        <taxon>Bacillales</taxon>
        <taxon>Bacillaceae</taxon>
        <taxon>Sutcliffiella</taxon>
    </lineage>
</organism>
<name>A0A5D4SZJ4_9BACI</name>
<dbReference type="InterPro" id="IPR011009">
    <property type="entry name" value="Kinase-like_dom_sf"/>
</dbReference>
<feature type="domain" description="Aminoglycoside phosphotransferase" evidence="1">
    <location>
        <begin position="6"/>
        <end position="205"/>
    </location>
</feature>
<dbReference type="RefSeq" id="WP_148988559.1">
    <property type="nucleotide sequence ID" value="NZ_VTEV01000005.1"/>
</dbReference>
<sequence length="259" mass="29548">MNLGEPIASGSTANIYLYKNKIIKIFKDHLPDTEPEYEAHKQRVAFESGLKVPKILEVKKVNGKPAIYMEYVEGKTLGKLVTENMDQVESFLEMSVDIQMEIHTVLAVSLESMRTKLQRQIKAVEGLDEQVKMSMLKKLESMTVENKLCHGDFHLYNLIKSGDEVFIIDWVDASAGDPRADVCRTYILYSQVSVDIAELYLNLYCEKSGSSRKEVLEWAPIIAAARLSENVTTEDSKRLMKYIVMEEHNDESSIFRVLE</sequence>
<dbReference type="InterPro" id="IPR002575">
    <property type="entry name" value="Aminoglycoside_PTrfase"/>
</dbReference>